<evidence type="ECO:0000313" key="10">
    <source>
        <dbReference type="Proteomes" id="UP000001933"/>
    </source>
</evidence>
<evidence type="ECO:0000256" key="3">
    <source>
        <dbReference type="ARBA" id="ARBA00022578"/>
    </source>
</evidence>
<evidence type="ECO:0000256" key="4">
    <source>
        <dbReference type="ARBA" id="ARBA00023125"/>
    </source>
</evidence>
<evidence type="ECO:0000259" key="7">
    <source>
        <dbReference type="Pfam" id="PF01609"/>
    </source>
</evidence>
<dbReference type="FunCoup" id="Q2LWP3">
    <property type="interactions" value="5"/>
</dbReference>
<dbReference type="EMBL" id="CP000252">
    <property type="protein sequence ID" value="ABC78502.1"/>
    <property type="molecule type" value="Genomic_DNA"/>
</dbReference>
<keyword evidence="10" id="KW-1185">Reference proteome</keyword>
<dbReference type="GO" id="GO:0006313">
    <property type="term" value="P:DNA transposition"/>
    <property type="evidence" value="ECO:0007669"/>
    <property type="project" value="InterPro"/>
</dbReference>
<feature type="compositionally biased region" description="Basic residues" evidence="6">
    <location>
        <begin position="140"/>
        <end position="149"/>
    </location>
</feature>
<feature type="domain" description="Transposase IS4-like" evidence="7">
    <location>
        <begin position="113"/>
        <end position="278"/>
    </location>
</feature>
<dbReference type="InterPro" id="IPR002559">
    <property type="entry name" value="Transposase_11"/>
</dbReference>
<dbReference type="PANTHER" id="PTHR35604:SF2">
    <property type="entry name" value="TRANSPOSASE INSH FOR INSERTION SEQUENCE ELEMENT IS5A-RELATED"/>
    <property type="match status" value="1"/>
</dbReference>
<dbReference type="KEGG" id="sat:SYN_02657"/>
<gene>
    <name evidence="9" type="ORF">SYN_02657</name>
</gene>
<comment type="function">
    <text evidence="1">Involved in the transposition of the insertion sequence IS5.</text>
</comment>
<reference evidence="9 10" key="1">
    <citation type="journal article" date="2007" name="Proc. Natl. Acad. Sci. U.S.A.">
        <title>The genome of Syntrophus aciditrophicus: life at the thermodynamic limit of microbial growth.</title>
        <authorList>
            <person name="McInerney M.J."/>
            <person name="Rohlin L."/>
            <person name="Mouttaki H."/>
            <person name="Kim U."/>
            <person name="Krupp R.S."/>
            <person name="Rios-Hernandez L."/>
            <person name="Sieber J."/>
            <person name="Struchtemeyer C.G."/>
            <person name="Bhattacharyya A."/>
            <person name="Campbell J.W."/>
            <person name="Gunsalus R.P."/>
        </authorList>
    </citation>
    <scope>NUCLEOTIDE SEQUENCE [LARGE SCALE GENOMIC DNA]</scope>
    <source>
        <strain evidence="9 10">SB</strain>
    </source>
</reference>
<keyword evidence="5" id="KW-0233">DNA recombination</keyword>
<dbReference type="InParanoid" id="Q2LWP3"/>
<dbReference type="InterPro" id="IPR008490">
    <property type="entry name" value="Transposase_InsH_N"/>
</dbReference>
<accession>Q2LWP3</accession>
<evidence type="ECO:0000313" key="9">
    <source>
        <dbReference type="EMBL" id="ABC78502.1"/>
    </source>
</evidence>
<dbReference type="NCBIfam" id="NF033581">
    <property type="entry name" value="transpos_IS5_4"/>
    <property type="match status" value="1"/>
</dbReference>
<dbReference type="Pfam" id="PF01609">
    <property type="entry name" value="DDE_Tnp_1"/>
    <property type="match status" value="1"/>
</dbReference>
<dbReference type="OrthoDB" id="9774580at2"/>
<comment type="similarity">
    <text evidence="2">Belongs to the transposase 11 family.</text>
</comment>
<dbReference type="PANTHER" id="PTHR35604">
    <property type="entry name" value="TRANSPOSASE INSH FOR INSERTION SEQUENCE ELEMENT IS5A-RELATED"/>
    <property type="match status" value="1"/>
</dbReference>
<feature type="region of interest" description="Disordered" evidence="6">
    <location>
        <begin position="132"/>
        <end position="155"/>
    </location>
</feature>
<keyword evidence="4" id="KW-0238">DNA-binding</keyword>
<dbReference type="Proteomes" id="UP000001933">
    <property type="component" value="Chromosome"/>
</dbReference>
<dbReference type="HOGENOM" id="CLU_049873_1_1_7"/>
<evidence type="ECO:0000256" key="2">
    <source>
        <dbReference type="ARBA" id="ARBA00010075"/>
    </source>
</evidence>
<feature type="domain" description="Transposase InsH N-terminal" evidence="8">
    <location>
        <begin position="3"/>
        <end position="87"/>
    </location>
</feature>
<evidence type="ECO:0000256" key="1">
    <source>
        <dbReference type="ARBA" id="ARBA00003544"/>
    </source>
</evidence>
<dbReference type="STRING" id="56780.SYN_02657"/>
<dbReference type="GO" id="GO:0003677">
    <property type="term" value="F:DNA binding"/>
    <property type="evidence" value="ECO:0007669"/>
    <property type="project" value="UniProtKB-KW"/>
</dbReference>
<dbReference type="AlphaFoldDB" id="Q2LWP3"/>
<evidence type="ECO:0000256" key="5">
    <source>
        <dbReference type="ARBA" id="ARBA00023172"/>
    </source>
</evidence>
<sequence>MTNAIDWKPITAILTENYPVGKSEYGNKAYPPLMLMKGLLLQKWFGIKSDPELENQINDRLSFKAFIGLPFSDPSPDHSILCRFRDRIGRKGLEKVFSELLKQFKNLGFSIESGLAVDARIIRSASRPVSRDKLDELREKRKQTKKTPHFQRDLESDWTVKNKKPVFGMKEHASVDVKSGLVLSSSVSRASEHDTNYFSYVVANSLQGKELPPSVYADKGYCSEANRDFLNMNGIRDGIMRKDQINARLTENEIKRNKKISKVRYKIEQYFGITEKYHGAGKARFTSLVKEGWDHLCGAMPSTSKKSFSASESRKQR</sequence>
<dbReference type="Pfam" id="PF05598">
    <property type="entry name" value="DUF772"/>
    <property type="match status" value="1"/>
</dbReference>
<dbReference type="GO" id="GO:0004803">
    <property type="term" value="F:transposase activity"/>
    <property type="evidence" value="ECO:0007669"/>
    <property type="project" value="InterPro"/>
</dbReference>
<evidence type="ECO:0000259" key="8">
    <source>
        <dbReference type="Pfam" id="PF05598"/>
    </source>
</evidence>
<organism evidence="9 10">
    <name type="scientific">Syntrophus aciditrophicus (strain SB)</name>
    <dbReference type="NCBI Taxonomy" id="56780"/>
    <lineage>
        <taxon>Bacteria</taxon>
        <taxon>Pseudomonadati</taxon>
        <taxon>Thermodesulfobacteriota</taxon>
        <taxon>Syntrophia</taxon>
        <taxon>Syntrophales</taxon>
        <taxon>Syntrophaceae</taxon>
        <taxon>Syntrophus</taxon>
    </lineage>
</organism>
<keyword evidence="3" id="KW-0815">Transposition</keyword>
<dbReference type="InterPro" id="IPR047959">
    <property type="entry name" value="Transpos_IS5"/>
</dbReference>
<protein>
    <submittedName>
        <fullName evidence="9">Transposase</fullName>
    </submittedName>
</protein>
<proteinExistence type="inferred from homology"/>
<name>Q2LWP3_SYNAS</name>
<dbReference type="eggNOG" id="COG3039">
    <property type="taxonomic scope" value="Bacteria"/>
</dbReference>
<dbReference type="RefSeq" id="WP_011418521.1">
    <property type="nucleotide sequence ID" value="NC_007759.1"/>
</dbReference>
<evidence type="ECO:0000256" key="6">
    <source>
        <dbReference type="SAM" id="MobiDB-lite"/>
    </source>
</evidence>